<evidence type="ECO:0000256" key="6">
    <source>
        <dbReference type="ARBA" id="ARBA00023136"/>
    </source>
</evidence>
<evidence type="ECO:0000313" key="11">
    <source>
        <dbReference type="EMBL" id="OBQ54816.1"/>
    </source>
</evidence>
<dbReference type="SUPFAM" id="SSF50182">
    <property type="entry name" value="Sm-like ribonucleoproteins"/>
    <property type="match status" value="1"/>
</dbReference>
<dbReference type="InterPro" id="IPR049142">
    <property type="entry name" value="MS_channel_1st"/>
</dbReference>
<dbReference type="Pfam" id="PF00924">
    <property type="entry name" value="MS_channel_2nd"/>
    <property type="match status" value="1"/>
</dbReference>
<name>A0A1B7XH10_9BACT</name>
<dbReference type="InterPro" id="IPR023408">
    <property type="entry name" value="MscS_beta-dom_sf"/>
</dbReference>
<accession>A0A1B7XH10</accession>
<protein>
    <recommendedName>
        <fullName evidence="13">Mechanosensitive ion channel protein MscS</fullName>
    </recommendedName>
</protein>
<evidence type="ECO:0000256" key="4">
    <source>
        <dbReference type="ARBA" id="ARBA00022692"/>
    </source>
</evidence>
<evidence type="ECO:0008006" key="13">
    <source>
        <dbReference type="Google" id="ProtNLM"/>
    </source>
</evidence>
<dbReference type="PATRIC" id="fig|1560234.3.peg.2929"/>
<dbReference type="PANTHER" id="PTHR30221">
    <property type="entry name" value="SMALL-CONDUCTANCE MECHANOSENSITIVE CHANNEL"/>
    <property type="match status" value="1"/>
</dbReference>
<dbReference type="OrthoDB" id="9784565at2"/>
<sequence length="276" mass="30191">MLDLQTMSDEISSLVSVWLVDGGTNILYAGLVLIFGFWFARHFTRLVRISLNKYNVDPLQAGFLATIIRYGIVISVLLIAASKLGINITSLIAVFGAAALAIGLAVKDNLSNFSSGMLLVFFRPFTKGDFVEVSNATGTVEATNLFSTVLNTTDNKKVFIPNSLVMSSIITNYSANPTRRLDLTIGIDYSDDVVTAKKTLLRVLEQHPVVRSTPEPIVAVEALADSSVNLTMRAWVPTPKYLSTKFELLEESKNALTENGVSIPFPQLDVHMSKDQ</sequence>
<feature type="transmembrane region" description="Helical" evidence="7">
    <location>
        <begin position="15"/>
        <end position="40"/>
    </location>
</feature>
<reference evidence="11 12" key="1">
    <citation type="submission" date="2015-01" db="EMBL/GenBank/DDBJ databases">
        <title>Desulfovibrio sp. JC271 draft genome sequence.</title>
        <authorList>
            <person name="Shivani Y."/>
            <person name="Subhash Y."/>
            <person name="Sasikala C."/>
            <person name="Ramana C.V."/>
        </authorList>
    </citation>
    <scope>NUCLEOTIDE SEQUENCE [LARGE SCALE GENOMIC DNA]</scope>
    <source>
        <strain evidence="11 12">JC271</strain>
    </source>
</reference>
<dbReference type="SUPFAM" id="SSF82689">
    <property type="entry name" value="Mechanosensitive channel protein MscS (YggB), C-terminal domain"/>
    <property type="match status" value="1"/>
</dbReference>
<comment type="caution">
    <text evidence="11">The sequence shown here is derived from an EMBL/GenBank/DDBJ whole genome shotgun (WGS) entry which is preliminary data.</text>
</comment>
<dbReference type="Pfam" id="PF21088">
    <property type="entry name" value="MS_channel_1st"/>
    <property type="match status" value="1"/>
</dbReference>
<feature type="domain" description="Mechanosensitive ion channel transmembrane helices 2/3" evidence="10">
    <location>
        <begin position="66"/>
        <end position="107"/>
    </location>
</feature>
<gene>
    <name evidence="11" type="ORF">SP90_04845</name>
</gene>
<evidence type="ECO:0000256" key="2">
    <source>
        <dbReference type="ARBA" id="ARBA00008017"/>
    </source>
</evidence>
<feature type="transmembrane region" description="Helical" evidence="7">
    <location>
        <begin position="61"/>
        <end position="80"/>
    </location>
</feature>
<comment type="similarity">
    <text evidence="2">Belongs to the MscS (TC 1.A.23) family.</text>
</comment>
<dbReference type="InterPro" id="IPR011014">
    <property type="entry name" value="MscS_channel_TM-2"/>
</dbReference>
<dbReference type="InterPro" id="IPR045275">
    <property type="entry name" value="MscS_archaea/bacteria_type"/>
</dbReference>
<evidence type="ECO:0000256" key="7">
    <source>
        <dbReference type="SAM" id="Phobius"/>
    </source>
</evidence>
<feature type="domain" description="Mechanosensitive ion channel MscS C-terminal" evidence="9">
    <location>
        <begin position="182"/>
        <end position="263"/>
    </location>
</feature>
<dbReference type="InterPro" id="IPR049278">
    <property type="entry name" value="MS_channel_C"/>
</dbReference>
<dbReference type="STRING" id="1560234.SP90_04845"/>
<keyword evidence="5 7" id="KW-1133">Transmembrane helix</keyword>
<dbReference type="Gene3D" id="1.10.287.1260">
    <property type="match status" value="1"/>
</dbReference>
<dbReference type="AlphaFoldDB" id="A0A1B7XH10"/>
<dbReference type="Gene3D" id="2.30.30.60">
    <property type="match status" value="1"/>
</dbReference>
<proteinExistence type="inferred from homology"/>
<dbReference type="Gene3D" id="3.30.70.100">
    <property type="match status" value="1"/>
</dbReference>
<dbReference type="GO" id="GO:0008381">
    <property type="term" value="F:mechanosensitive monoatomic ion channel activity"/>
    <property type="evidence" value="ECO:0007669"/>
    <property type="project" value="InterPro"/>
</dbReference>
<organism evidence="11 12">
    <name type="scientific">Halodesulfovibrio spirochaetisodalis</name>
    <dbReference type="NCBI Taxonomy" id="1560234"/>
    <lineage>
        <taxon>Bacteria</taxon>
        <taxon>Pseudomonadati</taxon>
        <taxon>Thermodesulfobacteriota</taxon>
        <taxon>Desulfovibrionia</taxon>
        <taxon>Desulfovibrionales</taxon>
        <taxon>Desulfovibrionaceae</taxon>
        <taxon>Halodesulfovibrio</taxon>
    </lineage>
</organism>
<dbReference type="RefSeq" id="WP_066853162.1">
    <property type="nucleotide sequence ID" value="NZ_JXMS01000006.1"/>
</dbReference>
<evidence type="ECO:0000256" key="5">
    <source>
        <dbReference type="ARBA" id="ARBA00022989"/>
    </source>
</evidence>
<dbReference type="PANTHER" id="PTHR30221:SF1">
    <property type="entry name" value="SMALL-CONDUCTANCE MECHANOSENSITIVE CHANNEL"/>
    <property type="match status" value="1"/>
</dbReference>
<keyword evidence="3" id="KW-1003">Cell membrane</keyword>
<dbReference type="EMBL" id="JXMS01000006">
    <property type="protein sequence ID" value="OBQ54816.1"/>
    <property type="molecule type" value="Genomic_DNA"/>
</dbReference>
<feature type="transmembrane region" description="Helical" evidence="7">
    <location>
        <begin position="86"/>
        <end position="106"/>
    </location>
</feature>
<dbReference type="Proteomes" id="UP000091979">
    <property type="component" value="Unassembled WGS sequence"/>
</dbReference>
<keyword evidence="6 7" id="KW-0472">Membrane</keyword>
<evidence type="ECO:0000259" key="10">
    <source>
        <dbReference type="Pfam" id="PF21088"/>
    </source>
</evidence>
<dbReference type="GO" id="GO:0005886">
    <property type="term" value="C:plasma membrane"/>
    <property type="evidence" value="ECO:0007669"/>
    <property type="project" value="UniProtKB-SubCell"/>
</dbReference>
<keyword evidence="4 7" id="KW-0812">Transmembrane</keyword>
<comment type="subcellular location">
    <subcellularLocation>
        <location evidence="1">Cell membrane</location>
        <topology evidence="1">Multi-pass membrane protein</topology>
    </subcellularLocation>
</comment>
<evidence type="ECO:0000256" key="1">
    <source>
        <dbReference type="ARBA" id="ARBA00004651"/>
    </source>
</evidence>
<evidence type="ECO:0000256" key="3">
    <source>
        <dbReference type="ARBA" id="ARBA00022475"/>
    </source>
</evidence>
<dbReference type="InterPro" id="IPR011066">
    <property type="entry name" value="MscS_channel_C_sf"/>
</dbReference>
<dbReference type="InterPro" id="IPR006685">
    <property type="entry name" value="MscS_channel_2nd"/>
</dbReference>
<keyword evidence="12" id="KW-1185">Reference proteome</keyword>
<dbReference type="SUPFAM" id="SSF82861">
    <property type="entry name" value="Mechanosensitive channel protein MscS (YggB), transmembrane region"/>
    <property type="match status" value="1"/>
</dbReference>
<feature type="domain" description="Mechanosensitive ion channel MscS" evidence="8">
    <location>
        <begin position="110"/>
        <end position="174"/>
    </location>
</feature>
<evidence type="ECO:0000259" key="9">
    <source>
        <dbReference type="Pfam" id="PF21082"/>
    </source>
</evidence>
<dbReference type="Pfam" id="PF21082">
    <property type="entry name" value="MS_channel_3rd"/>
    <property type="match status" value="1"/>
</dbReference>
<evidence type="ECO:0000259" key="8">
    <source>
        <dbReference type="Pfam" id="PF00924"/>
    </source>
</evidence>
<dbReference type="InterPro" id="IPR010920">
    <property type="entry name" value="LSM_dom_sf"/>
</dbReference>
<evidence type="ECO:0000313" key="12">
    <source>
        <dbReference type="Proteomes" id="UP000091979"/>
    </source>
</evidence>